<feature type="transmembrane region" description="Helical" evidence="5">
    <location>
        <begin position="30"/>
        <end position="49"/>
    </location>
</feature>
<proteinExistence type="predicted"/>
<evidence type="ECO:0000256" key="5">
    <source>
        <dbReference type="SAM" id="Phobius"/>
    </source>
</evidence>
<evidence type="ECO:0000313" key="7">
    <source>
        <dbReference type="EMBL" id="MCB8889478.1"/>
    </source>
</evidence>
<evidence type="ECO:0000256" key="2">
    <source>
        <dbReference type="ARBA" id="ARBA00022692"/>
    </source>
</evidence>
<keyword evidence="8" id="KW-1185">Reference proteome</keyword>
<feature type="transmembrane region" description="Helical" evidence="5">
    <location>
        <begin position="174"/>
        <end position="192"/>
    </location>
</feature>
<evidence type="ECO:0000259" key="6">
    <source>
        <dbReference type="Pfam" id="PF04932"/>
    </source>
</evidence>
<dbReference type="RefSeq" id="WP_227390155.1">
    <property type="nucleotide sequence ID" value="NZ_JBHSCJ010000002.1"/>
</dbReference>
<evidence type="ECO:0000256" key="3">
    <source>
        <dbReference type="ARBA" id="ARBA00022989"/>
    </source>
</evidence>
<organism evidence="7 8">
    <name type="scientific">Vreelandella malpeensis</name>
    <dbReference type="NCBI Taxonomy" id="1172368"/>
    <lineage>
        <taxon>Bacteria</taxon>
        <taxon>Pseudomonadati</taxon>
        <taxon>Pseudomonadota</taxon>
        <taxon>Gammaproteobacteria</taxon>
        <taxon>Oceanospirillales</taxon>
        <taxon>Halomonadaceae</taxon>
        <taxon>Vreelandella</taxon>
    </lineage>
</organism>
<feature type="transmembrane region" description="Helical" evidence="5">
    <location>
        <begin position="198"/>
        <end position="217"/>
    </location>
</feature>
<accession>A0ABS8DT87</accession>
<feature type="transmembrane region" description="Helical" evidence="5">
    <location>
        <begin position="383"/>
        <end position="401"/>
    </location>
</feature>
<feature type="transmembrane region" description="Helical" evidence="5">
    <location>
        <begin position="56"/>
        <end position="75"/>
    </location>
</feature>
<evidence type="ECO:0000256" key="4">
    <source>
        <dbReference type="ARBA" id="ARBA00023136"/>
    </source>
</evidence>
<feature type="transmembrane region" description="Helical" evidence="5">
    <location>
        <begin position="328"/>
        <end position="351"/>
    </location>
</feature>
<comment type="caution">
    <text evidence="7">The sequence shown here is derived from an EMBL/GenBank/DDBJ whole genome shotgun (WGS) entry which is preliminary data.</text>
</comment>
<dbReference type="Proteomes" id="UP001319882">
    <property type="component" value="Unassembled WGS sequence"/>
</dbReference>
<dbReference type="InterPro" id="IPR007016">
    <property type="entry name" value="O-antigen_ligase-rel_domated"/>
</dbReference>
<reference evidence="7 8" key="1">
    <citation type="journal article" date="2021" name="Sci. Rep.">
        <title>Genome analysis of a halophilic bacterium Halomonas malpeensis YU-PRIM-29(T) reveals its exopolysaccharide and pigment producing capabilities.</title>
        <authorList>
            <person name="Athmika"/>
            <person name="Ghate S.D."/>
            <person name="Arun A.B."/>
            <person name="Rao S.S."/>
            <person name="Kumar S.T.A."/>
            <person name="Kandiyil M.K."/>
            <person name="Saptami K."/>
            <person name="Rekha P.D."/>
        </authorList>
    </citation>
    <scope>NUCLEOTIDE SEQUENCE [LARGE SCALE GENOMIC DNA]</scope>
    <source>
        <strain evidence="8">prim 29</strain>
    </source>
</reference>
<feature type="transmembrane region" description="Helical" evidence="5">
    <location>
        <begin position="358"/>
        <end position="377"/>
    </location>
</feature>
<evidence type="ECO:0000313" key="8">
    <source>
        <dbReference type="Proteomes" id="UP001319882"/>
    </source>
</evidence>
<feature type="transmembrane region" description="Helical" evidence="5">
    <location>
        <begin position="152"/>
        <end position="169"/>
    </location>
</feature>
<keyword evidence="7" id="KW-0436">Ligase</keyword>
<gene>
    <name evidence="7" type="ORF">GEV37_10170</name>
</gene>
<feature type="domain" description="O-antigen ligase-related" evidence="6">
    <location>
        <begin position="182"/>
        <end position="341"/>
    </location>
</feature>
<name>A0ABS8DT87_9GAMM</name>
<dbReference type="GO" id="GO:0016874">
    <property type="term" value="F:ligase activity"/>
    <property type="evidence" value="ECO:0007669"/>
    <property type="project" value="UniProtKB-KW"/>
</dbReference>
<evidence type="ECO:0000256" key="1">
    <source>
        <dbReference type="ARBA" id="ARBA00004141"/>
    </source>
</evidence>
<protein>
    <submittedName>
        <fullName evidence="7">O-antigen ligase family protein</fullName>
    </submittedName>
</protein>
<keyword evidence="2 5" id="KW-0812">Transmembrane</keyword>
<feature type="transmembrane region" description="Helical" evidence="5">
    <location>
        <begin position="111"/>
        <end position="132"/>
    </location>
</feature>
<dbReference type="InterPro" id="IPR051533">
    <property type="entry name" value="WaaL-like"/>
</dbReference>
<dbReference type="PANTHER" id="PTHR37422:SF17">
    <property type="entry name" value="O-ANTIGEN LIGASE"/>
    <property type="match status" value="1"/>
</dbReference>
<dbReference type="PANTHER" id="PTHR37422">
    <property type="entry name" value="TEICHURONIC ACID BIOSYNTHESIS PROTEIN TUAE"/>
    <property type="match status" value="1"/>
</dbReference>
<sequence length="433" mass="48326">MLKNGLLFFLVVSWVFLVNGNFDDRVLLSYEQYGLMLFVLVGLLVTMVFSDWMFSLKILLLPFFIGYLFLVSMFFGGDVSSLAKVIAFSLVVLLASFCASKMSVEAFLKAIVVSLFLLLSFNILLANFSTGIGLEEGKFAGDWKGVFDQKNALGRLSALLMVSATLLFISSKELAVKLCCFLVFVAAVFVVLNSGSRTGFATGMLISFLAFFFHMSYTVLNDPKVNGKLFVSILVLEGFIVVAILLFNAQAVALHTGNDGISVFGKFISLTGRLTIWEYALQQLHGVHLWLGYGLDNLWTMDHFITLGPIEGMGDFYPEDSHNGYVDILAQGGVLGAIIYFVFFAALMMAAYRAKLDAVEFVVFFTFICFFLVSNITESYTTKSTNIVNFIFVYLSAFVFLKEAKQRDGFLFKAPNVKSMKRFAFRSRTQERN</sequence>
<keyword evidence="4 5" id="KW-0472">Membrane</keyword>
<comment type="subcellular location">
    <subcellularLocation>
        <location evidence="1">Membrane</location>
        <topology evidence="1">Multi-pass membrane protein</topology>
    </subcellularLocation>
</comment>
<keyword evidence="3 5" id="KW-1133">Transmembrane helix</keyword>
<dbReference type="EMBL" id="WHVL01000004">
    <property type="protein sequence ID" value="MCB8889478.1"/>
    <property type="molecule type" value="Genomic_DNA"/>
</dbReference>
<feature type="transmembrane region" description="Helical" evidence="5">
    <location>
        <begin position="229"/>
        <end position="249"/>
    </location>
</feature>
<dbReference type="Pfam" id="PF04932">
    <property type="entry name" value="Wzy_C"/>
    <property type="match status" value="1"/>
</dbReference>
<feature type="transmembrane region" description="Helical" evidence="5">
    <location>
        <begin position="81"/>
        <end position="99"/>
    </location>
</feature>